<name>A0A8G2EX42_9PROT</name>
<organism evidence="4 5">
    <name type="scientific">Thalassobaculum litoreum DSM 18839</name>
    <dbReference type="NCBI Taxonomy" id="1123362"/>
    <lineage>
        <taxon>Bacteria</taxon>
        <taxon>Pseudomonadati</taxon>
        <taxon>Pseudomonadota</taxon>
        <taxon>Alphaproteobacteria</taxon>
        <taxon>Rhodospirillales</taxon>
        <taxon>Thalassobaculaceae</taxon>
        <taxon>Thalassobaculum</taxon>
    </lineage>
</organism>
<evidence type="ECO:0000256" key="3">
    <source>
        <dbReference type="SAM" id="SignalP"/>
    </source>
</evidence>
<sequence length="312" mass="34025">MIARRILLAAAGMAALATSVSTDVLAADDWREQVPVFRVGILGGENEADRLKNYACFKDHLETRLGVPVELYPASDYAGVMQGLISGNLEYAGLGSSGYAGISIQEPDAVEPLVTTEQVDGSLGYYSVMYVRADSPYKSLDDLKDKTLAFADPNSTSGYLVPAYELKSQGYDPKEFFSKTGFGGGHEQAVVAVLNDQYDAGVTWTSGVGEKSKGYSRGNLRKMVDKGALNMDDIRIIWQSNLITNGPRVIRKDVPQELKDLMRGILVNLPLEDRDCAEAVAGGKINGFQPIGHDFYKPIIEMRRELLASRRG</sequence>
<evidence type="ECO:0000256" key="2">
    <source>
        <dbReference type="ARBA" id="ARBA00022729"/>
    </source>
</evidence>
<dbReference type="RefSeq" id="WP_093147455.1">
    <property type="nucleotide sequence ID" value="NZ_FNBW01000001.1"/>
</dbReference>
<dbReference type="Proteomes" id="UP000198615">
    <property type="component" value="Unassembled WGS sequence"/>
</dbReference>
<evidence type="ECO:0000313" key="5">
    <source>
        <dbReference type="Proteomes" id="UP000198615"/>
    </source>
</evidence>
<accession>A0A8G2EX42</accession>
<dbReference type="OrthoDB" id="9802896at2"/>
<dbReference type="InterPro" id="IPR017797">
    <property type="entry name" value="Phosphnate-bd"/>
</dbReference>
<dbReference type="EMBL" id="FNBW01000001">
    <property type="protein sequence ID" value="SDF07393.1"/>
    <property type="molecule type" value="Genomic_DNA"/>
</dbReference>
<dbReference type="InterPro" id="IPR005770">
    <property type="entry name" value="PhnD"/>
</dbReference>
<dbReference type="Pfam" id="PF12974">
    <property type="entry name" value="Phosphonate-bd"/>
    <property type="match status" value="1"/>
</dbReference>
<dbReference type="Gene3D" id="3.40.190.10">
    <property type="entry name" value="Periplasmic binding protein-like II"/>
    <property type="match status" value="2"/>
</dbReference>
<evidence type="ECO:0000256" key="1">
    <source>
        <dbReference type="ARBA" id="ARBA00007162"/>
    </source>
</evidence>
<evidence type="ECO:0000313" key="4">
    <source>
        <dbReference type="EMBL" id="SDF07393.1"/>
    </source>
</evidence>
<gene>
    <name evidence="4" type="ORF">SAMN05660686_00139</name>
</gene>
<comment type="caution">
    <text evidence="4">The sequence shown here is derived from an EMBL/GenBank/DDBJ whole genome shotgun (WGS) entry which is preliminary data.</text>
</comment>
<dbReference type="PANTHER" id="PTHR35841">
    <property type="entry name" value="PHOSPHONATES-BINDING PERIPLASMIC PROTEIN"/>
    <property type="match status" value="1"/>
</dbReference>
<dbReference type="SUPFAM" id="SSF53850">
    <property type="entry name" value="Periplasmic binding protein-like II"/>
    <property type="match status" value="1"/>
</dbReference>
<feature type="chain" id="PRO_5034584749" evidence="3">
    <location>
        <begin position="27"/>
        <end position="312"/>
    </location>
</feature>
<dbReference type="CDD" id="cd01071">
    <property type="entry name" value="PBP2_PhnD_like"/>
    <property type="match status" value="1"/>
</dbReference>
<dbReference type="NCBIfam" id="TIGR01098">
    <property type="entry name" value="3A0109s03R"/>
    <property type="match status" value="1"/>
</dbReference>
<dbReference type="AlphaFoldDB" id="A0A8G2EX42"/>
<keyword evidence="5" id="KW-1185">Reference proteome</keyword>
<protein>
    <submittedName>
        <fullName evidence="4">Phosphonate transport system substrate-binding protein</fullName>
    </submittedName>
</protein>
<dbReference type="GO" id="GO:0055085">
    <property type="term" value="P:transmembrane transport"/>
    <property type="evidence" value="ECO:0007669"/>
    <property type="project" value="InterPro"/>
</dbReference>
<comment type="similarity">
    <text evidence="1">Belongs to the phosphate/phosphite/phosphonate binding protein family.</text>
</comment>
<dbReference type="PANTHER" id="PTHR35841:SF1">
    <property type="entry name" value="PHOSPHONATES-BINDING PERIPLASMIC PROTEIN"/>
    <property type="match status" value="1"/>
</dbReference>
<keyword evidence="2 3" id="KW-0732">Signal</keyword>
<feature type="signal peptide" evidence="3">
    <location>
        <begin position="1"/>
        <end position="26"/>
    </location>
</feature>
<proteinExistence type="inferred from homology"/>
<dbReference type="NCBIfam" id="TIGR03431">
    <property type="entry name" value="PhnD"/>
    <property type="match status" value="1"/>
</dbReference>
<dbReference type="GO" id="GO:0015716">
    <property type="term" value="P:organic phosphonate transport"/>
    <property type="evidence" value="ECO:0007669"/>
    <property type="project" value="InterPro"/>
</dbReference>
<reference evidence="4 5" key="1">
    <citation type="submission" date="2016-10" db="EMBL/GenBank/DDBJ databases">
        <authorList>
            <person name="Varghese N."/>
            <person name="Submissions S."/>
        </authorList>
    </citation>
    <scope>NUCLEOTIDE SEQUENCE [LARGE SCALE GENOMIC DNA]</scope>
    <source>
        <strain evidence="4 5">DSM 18839</strain>
    </source>
</reference>
<dbReference type="GO" id="GO:0043190">
    <property type="term" value="C:ATP-binding cassette (ABC) transporter complex"/>
    <property type="evidence" value="ECO:0007669"/>
    <property type="project" value="InterPro"/>
</dbReference>